<comment type="caution">
    <text evidence="4">The sequence shown here is derived from an EMBL/GenBank/DDBJ whole genome shotgun (WGS) entry which is preliminary data.</text>
</comment>
<dbReference type="InterPro" id="IPR036291">
    <property type="entry name" value="NAD(P)-bd_dom_sf"/>
</dbReference>
<keyword evidence="1" id="KW-0560">Oxidoreductase</keyword>
<gene>
    <name evidence="4" type="ORF">PVAP13_7NG368000</name>
</gene>
<dbReference type="FunFam" id="3.40.50.720:FF:000428">
    <property type="entry name" value="Leucoanthocyanidin reductase"/>
    <property type="match status" value="1"/>
</dbReference>
<dbReference type="Proteomes" id="UP000823388">
    <property type="component" value="Chromosome 7N"/>
</dbReference>
<feature type="compositionally biased region" description="Polar residues" evidence="2">
    <location>
        <begin position="8"/>
        <end position="27"/>
    </location>
</feature>
<dbReference type="Gene3D" id="3.40.50.720">
    <property type="entry name" value="NAD(P)-binding Rossmann-like Domain"/>
    <property type="match status" value="1"/>
</dbReference>
<name>A0A8T0Q6U4_PANVG</name>
<sequence>MLLAPATPASTPRYSQYLSSPATSTTRRGALLNGGDMSAAGDKKKTACVTGGNGYIASALIKMLLEKGYAVKTTVRNPDDMEKNSHFKGLRELGPLTVLRADLDEEGSFDDAVAGCDYAFLVAAPVNMAAEDPEKEQIEPSVRGTLNVMRSCAKAGTLRRVILTSSAGGVYIRPELQGGGHVLGEDSWSDVEYLTANKPPTWGYCVSKVLLEKEACRFAEEHGISLVTVCPVLTVGAAPATRVRTSVIDSLSLLSGDEAGLGVLKGIQKTSGSVQLVHVDDLCRAELFVAEKDAAAGRYICFALNTTVVELARFLARKYPQYNVKTNFDDDDDHLLEKPRMSLSSAKLVREGFVFKHNTMDEIYDGVVEYGKALGILPY</sequence>
<dbReference type="EMBL" id="CM029050">
    <property type="protein sequence ID" value="KAG2569045.1"/>
    <property type="molecule type" value="Genomic_DNA"/>
</dbReference>
<dbReference type="SUPFAM" id="SSF51735">
    <property type="entry name" value="NAD(P)-binding Rossmann-fold domains"/>
    <property type="match status" value="1"/>
</dbReference>
<dbReference type="Pfam" id="PF01370">
    <property type="entry name" value="Epimerase"/>
    <property type="match status" value="1"/>
</dbReference>
<dbReference type="PANTHER" id="PTHR10366">
    <property type="entry name" value="NAD DEPENDENT EPIMERASE/DEHYDRATASE"/>
    <property type="match status" value="1"/>
</dbReference>
<feature type="region of interest" description="Disordered" evidence="2">
    <location>
        <begin position="1"/>
        <end position="28"/>
    </location>
</feature>
<evidence type="ECO:0000256" key="2">
    <source>
        <dbReference type="SAM" id="MobiDB-lite"/>
    </source>
</evidence>
<evidence type="ECO:0000313" key="4">
    <source>
        <dbReference type="EMBL" id="KAG2569045.1"/>
    </source>
</evidence>
<dbReference type="GO" id="GO:0016616">
    <property type="term" value="F:oxidoreductase activity, acting on the CH-OH group of donors, NAD or NADP as acceptor"/>
    <property type="evidence" value="ECO:0007669"/>
    <property type="project" value="TreeGrafter"/>
</dbReference>
<dbReference type="AlphaFoldDB" id="A0A8T0Q6U4"/>
<dbReference type="PANTHER" id="PTHR10366:SF665">
    <property type="entry name" value="ANTHOCYANIDIN REDUCTASE"/>
    <property type="match status" value="1"/>
</dbReference>
<feature type="domain" description="NAD-dependent epimerase/dehydratase" evidence="3">
    <location>
        <begin position="48"/>
        <end position="295"/>
    </location>
</feature>
<keyword evidence="5" id="KW-1185">Reference proteome</keyword>
<evidence type="ECO:0000256" key="1">
    <source>
        <dbReference type="ARBA" id="ARBA00023002"/>
    </source>
</evidence>
<protein>
    <recommendedName>
        <fullName evidence="3">NAD-dependent epimerase/dehydratase domain-containing protein</fullName>
    </recommendedName>
</protein>
<accession>A0A8T0Q6U4</accession>
<dbReference type="InterPro" id="IPR001509">
    <property type="entry name" value="Epimerase_deHydtase"/>
</dbReference>
<reference evidence="4" key="1">
    <citation type="submission" date="2020-05" db="EMBL/GenBank/DDBJ databases">
        <title>WGS assembly of Panicum virgatum.</title>
        <authorList>
            <person name="Lovell J.T."/>
            <person name="Jenkins J."/>
            <person name="Shu S."/>
            <person name="Juenger T.E."/>
            <person name="Schmutz J."/>
        </authorList>
    </citation>
    <scope>NUCLEOTIDE SEQUENCE</scope>
    <source>
        <strain evidence="4">AP13</strain>
    </source>
</reference>
<organism evidence="4 5">
    <name type="scientific">Panicum virgatum</name>
    <name type="common">Blackwell switchgrass</name>
    <dbReference type="NCBI Taxonomy" id="38727"/>
    <lineage>
        <taxon>Eukaryota</taxon>
        <taxon>Viridiplantae</taxon>
        <taxon>Streptophyta</taxon>
        <taxon>Embryophyta</taxon>
        <taxon>Tracheophyta</taxon>
        <taxon>Spermatophyta</taxon>
        <taxon>Magnoliopsida</taxon>
        <taxon>Liliopsida</taxon>
        <taxon>Poales</taxon>
        <taxon>Poaceae</taxon>
        <taxon>PACMAD clade</taxon>
        <taxon>Panicoideae</taxon>
        <taxon>Panicodae</taxon>
        <taxon>Paniceae</taxon>
        <taxon>Panicinae</taxon>
        <taxon>Panicum</taxon>
        <taxon>Panicum sect. Hiantes</taxon>
    </lineage>
</organism>
<proteinExistence type="predicted"/>
<dbReference type="CDD" id="cd08958">
    <property type="entry name" value="FR_SDR_e"/>
    <property type="match status" value="1"/>
</dbReference>
<evidence type="ECO:0000313" key="5">
    <source>
        <dbReference type="Proteomes" id="UP000823388"/>
    </source>
</evidence>
<evidence type="ECO:0000259" key="3">
    <source>
        <dbReference type="Pfam" id="PF01370"/>
    </source>
</evidence>
<dbReference type="InterPro" id="IPR050425">
    <property type="entry name" value="NAD(P)_dehydrat-like"/>
</dbReference>